<accession>A0A1Y1YNX7</accession>
<dbReference type="PROSITE" id="PS50211">
    <property type="entry name" value="DENN"/>
    <property type="match status" value="1"/>
</dbReference>
<dbReference type="InParanoid" id="A0A1Y1YNX7"/>
<gene>
    <name evidence="5" type="ORF">K493DRAFT_335756</name>
</gene>
<keyword evidence="3" id="KW-0812">Transmembrane</keyword>
<dbReference type="OrthoDB" id="10265409at2759"/>
<feature type="compositionally biased region" description="Basic and acidic residues" evidence="2">
    <location>
        <begin position="577"/>
        <end position="587"/>
    </location>
</feature>
<evidence type="ECO:0000256" key="1">
    <source>
        <dbReference type="ARBA" id="ARBA00007159"/>
    </source>
</evidence>
<dbReference type="PANTHER" id="PTHR13677:SF0">
    <property type="entry name" value="LD41638P"/>
    <property type="match status" value="1"/>
</dbReference>
<evidence type="ECO:0000313" key="6">
    <source>
        <dbReference type="Proteomes" id="UP000193498"/>
    </source>
</evidence>
<evidence type="ECO:0000256" key="3">
    <source>
        <dbReference type="SAM" id="Phobius"/>
    </source>
</evidence>
<keyword evidence="6" id="KW-1185">Reference proteome</keyword>
<reference evidence="5 6" key="1">
    <citation type="submission" date="2016-07" db="EMBL/GenBank/DDBJ databases">
        <title>Pervasive Adenine N6-methylation of Active Genes in Fungi.</title>
        <authorList>
            <consortium name="DOE Joint Genome Institute"/>
            <person name="Mondo S.J."/>
            <person name="Dannebaum R.O."/>
            <person name="Kuo R.C."/>
            <person name="Labutti K."/>
            <person name="Haridas S."/>
            <person name="Kuo A."/>
            <person name="Salamov A."/>
            <person name="Ahrendt S.R."/>
            <person name="Lipzen A."/>
            <person name="Sullivan W."/>
            <person name="Andreopoulos W.B."/>
            <person name="Clum A."/>
            <person name="Lindquist E."/>
            <person name="Daum C."/>
            <person name="Ramamoorthy G.K."/>
            <person name="Gryganskyi A."/>
            <person name="Culley D."/>
            <person name="Magnuson J.K."/>
            <person name="James T.Y."/>
            <person name="O'Malley M.A."/>
            <person name="Stajich J.E."/>
            <person name="Spatafora J.W."/>
            <person name="Visel A."/>
            <person name="Grigoriev I.V."/>
        </authorList>
    </citation>
    <scope>NUCLEOTIDE SEQUENCE [LARGE SCALE GENOMIC DNA]</scope>
    <source>
        <strain evidence="5 6">CBS 931.73</strain>
    </source>
</reference>
<feature type="domain" description="UDENN" evidence="4">
    <location>
        <begin position="58"/>
        <end position="518"/>
    </location>
</feature>
<keyword evidence="3" id="KW-0472">Membrane</keyword>
<feature type="region of interest" description="Disordered" evidence="2">
    <location>
        <begin position="560"/>
        <end position="587"/>
    </location>
</feature>
<comment type="caution">
    <text evidence="5">The sequence shown here is derived from an EMBL/GenBank/DDBJ whole genome shotgun (WGS) entry which is preliminary data.</text>
</comment>
<evidence type="ECO:0000313" key="5">
    <source>
        <dbReference type="EMBL" id="ORX99466.1"/>
    </source>
</evidence>
<dbReference type="EMBL" id="MCFE01000097">
    <property type="protein sequence ID" value="ORX99466.1"/>
    <property type="molecule type" value="Genomic_DNA"/>
</dbReference>
<comment type="similarity">
    <text evidence="1">Belongs to the DENND6 family.</text>
</comment>
<dbReference type="AlphaFoldDB" id="A0A1Y1YNX7"/>
<dbReference type="InterPro" id="IPR037516">
    <property type="entry name" value="Tripartite_DENN"/>
</dbReference>
<dbReference type="PANTHER" id="PTHR13677">
    <property type="entry name" value="LD41638P"/>
    <property type="match status" value="1"/>
</dbReference>
<dbReference type="GO" id="GO:0005085">
    <property type="term" value="F:guanyl-nucleotide exchange factor activity"/>
    <property type="evidence" value="ECO:0007669"/>
    <property type="project" value="InterPro"/>
</dbReference>
<organism evidence="5 6">
    <name type="scientific">Basidiobolus meristosporus CBS 931.73</name>
    <dbReference type="NCBI Taxonomy" id="1314790"/>
    <lineage>
        <taxon>Eukaryota</taxon>
        <taxon>Fungi</taxon>
        <taxon>Fungi incertae sedis</taxon>
        <taxon>Zoopagomycota</taxon>
        <taxon>Entomophthoromycotina</taxon>
        <taxon>Basidiobolomycetes</taxon>
        <taxon>Basidiobolales</taxon>
        <taxon>Basidiobolaceae</taxon>
        <taxon>Basidiobolus</taxon>
    </lineage>
</organism>
<protein>
    <submittedName>
        <fullName evidence="5">MFLJ00229 protein-like protein</fullName>
    </submittedName>
</protein>
<keyword evidence="3" id="KW-1133">Transmembrane helix</keyword>
<sequence length="607" mass="69456">MDTRPRSLPVKTAADSVPALASIPAPNISPSTYLSSPNRVSWDVVEQLALDRFQDWIIGFCQVNFDLELGQAMDFVFPPMKLSETDSKNICFSAFPDTNVFGVGDTVFHFRMRSQLLQEERFHNEGHEYLYGFVFFRQKKDPLLRRGYFQKSLVLLTVYPFYGLFSRIIALLGPLLYDIGRPMLEAACHNIASWGVPVPGQTLELPFLGTVVHAEIPLIHKPQLLESSSFNMETMDPENQILASVVNEALYNQFHEIIGDMWLCWELVLLGEPIVVMSQSPATCSETVTALIDMISPVPYCGDFRPYFTIQDSDFQTYVNKNRIPSAVILGVTNPFFDRALEHWPHHLRIGHSRINKKGQTEKGQQRSSQLLSRFYSPSLLEFSQGLTSKRKRVVSRDHKLIKSIAIAVAKGARPPHILNNTLRRYFIDLTEKFMVPFNRYFTTLIPVHITLSSSKQPPRLKPFKQDDFMKSLQEHGPQVQFKSTFGNSDWLDFYRQFLKCGNFATWLQWRTTEAQKELQRKYLEVLCDTDLNQWMSGKHEVELVDLLLRVKEELKIGDEEVSPADPGESVGSRKCHLTDKQRDKLEKQSDVLVSGLPSDLRATLSL</sequence>
<dbReference type="Proteomes" id="UP000193498">
    <property type="component" value="Unassembled WGS sequence"/>
</dbReference>
<dbReference type="GO" id="GO:0055037">
    <property type="term" value="C:recycling endosome"/>
    <property type="evidence" value="ECO:0007669"/>
    <property type="project" value="TreeGrafter"/>
</dbReference>
<dbReference type="InterPro" id="IPR024224">
    <property type="entry name" value="DENND6"/>
</dbReference>
<feature type="transmembrane region" description="Helical" evidence="3">
    <location>
        <begin position="153"/>
        <end position="177"/>
    </location>
</feature>
<evidence type="ECO:0000256" key="2">
    <source>
        <dbReference type="SAM" id="MobiDB-lite"/>
    </source>
</evidence>
<evidence type="ECO:0000259" key="4">
    <source>
        <dbReference type="PROSITE" id="PS50211"/>
    </source>
</evidence>
<proteinExistence type="inferred from homology"/>
<name>A0A1Y1YNX7_9FUNG</name>